<comment type="caution">
    <text evidence="1">The sequence shown here is derived from an EMBL/GenBank/DDBJ whole genome shotgun (WGS) entry which is preliminary data.</text>
</comment>
<dbReference type="Proteomes" id="UP001482620">
    <property type="component" value="Unassembled WGS sequence"/>
</dbReference>
<accession>A0ABV0U322</accession>
<proteinExistence type="predicted"/>
<sequence>MSSIPSCLTTFFDHFCILDFPVLPDPHWMSLASGSRPCFCLSTKASCLTPGFFCLSLPPWFHPVTAPPLTTEPWIFPPVGNPTSGCGEFCTDPPGLEIARTVPSKGAYSDSSALHGLC</sequence>
<evidence type="ECO:0000313" key="2">
    <source>
        <dbReference type="Proteomes" id="UP001482620"/>
    </source>
</evidence>
<protein>
    <submittedName>
        <fullName evidence="1">Uncharacterized protein</fullName>
    </submittedName>
</protein>
<organism evidence="1 2">
    <name type="scientific">Ilyodon furcidens</name>
    <name type="common">goldbreast splitfin</name>
    <dbReference type="NCBI Taxonomy" id="33524"/>
    <lineage>
        <taxon>Eukaryota</taxon>
        <taxon>Metazoa</taxon>
        <taxon>Chordata</taxon>
        <taxon>Craniata</taxon>
        <taxon>Vertebrata</taxon>
        <taxon>Euteleostomi</taxon>
        <taxon>Actinopterygii</taxon>
        <taxon>Neopterygii</taxon>
        <taxon>Teleostei</taxon>
        <taxon>Neoteleostei</taxon>
        <taxon>Acanthomorphata</taxon>
        <taxon>Ovalentaria</taxon>
        <taxon>Atherinomorphae</taxon>
        <taxon>Cyprinodontiformes</taxon>
        <taxon>Goodeidae</taxon>
        <taxon>Ilyodon</taxon>
    </lineage>
</organism>
<evidence type="ECO:0000313" key="1">
    <source>
        <dbReference type="EMBL" id="MEQ2238573.1"/>
    </source>
</evidence>
<reference evidence="1 2" key="1">
    <citation type="submission" date="2021-06" db="EMBL/GenBank/DDBJ databases">
        <authorList>
            <person name="Palmer J.M."/>
        </authorList>
    </citation>
    <scope>NUCLEOTIDE SEQUENCE [LARGE SCALE GENOMIC DNA]</scope>
    <source>
        <strain evidence="2">if_2019</strain>
        <tissue evidence="1">Muscle</tissue>
    </source>
</reference>
<keyword evidence="2" id="KW-1185">Reference proteome</keyword>
<name>A0ABV0U322_9TELE</name>
<dbReference type="EMBL" id="JAHRIQ010052600">
    <property type="protein sequence ID" value="MEQ2238573.1"/>
    <property type="molecule type" value="Genomic_DNA"/>
</dbReference>
<gene>
    <name evidence="1" type="ORF">ILYODFUR_034549</name>
</gene>